<dbReference type="PANTHER" id="PTHR35117">
    <property type="entry name" value="MYOSIN-M HEAVY PROTEIN"/>
    <property type="match status" value="1"/>
</dbReference>
<feature type="region of interest" description="Disordered" evidence="1">
    <location>
        <begin position="450"/>
        <end position="478"/>
    </location>
</feature>
<organism evidence="2 3">
    <name type="scientific">Vanilla planifolia</name>
    <name type="common">Vanilla</name>
    <dbReference type="NCBI Taxonomy" id="51239"/>
    <lineage>
        <taxon>Eukaryota</taxon>
        <taxon>Viridiplantae</taxon>
        <taxon>Streptophyta</taxon>
        <taxon>Embryophyta</taxon>
        <taxon>Tracheophyta</taxon>
        <taxon>Spermatophyta</taxon>
        <taxon>Magnoliopsida</taxon>
        <taxon>Liliopsida</taxon>
        <taxon>Asparagales</taxon>
        <taxon>Orchidaceae</taxon>
        <taxon>Vanilloideae</taxon>
        <taxon>Vanilleae</taxon>
        <taxon>Vanilla</taxon>
    </lineage>
</organism>
<sequence>MAKQGRAKKQDKLGTGKVTPMQIAFIVDRYLTQNNYSVTLASFRSEASDLLSRTQGKEVPKGLMGLADILDDYIRLKEQRLAMDHEKQRLEAAMKGIQEVIRVYHSDTVSANGSGPLSVSPQQIKPSPPIPFFPIANPMTGSHSIVPVDGTCNLNFAKPTVLQAKAADATASNSMLHQHINEKRKASRSNVTEPPQKQLRTRSTTVSNKQGIGLTSQDTCTTNGDFSLANHPVVVRGFHNDSTLCPSVLDSSVLNNKQANPDGSQPSTSSPKTPPQELNSQIEMSASPLENSVSNAVNASSFQKHASTSCSVISETIIISPLKHKGYYAIERSYQMTCSPLKTSPKKLGKRDHVKGRLDFDNTDEFDRLEKHSAADNSLSSPTDGETSSGFDFDLPDFEFFDGDFISGLLGDMAGQNDELTGPEQAVDGGCQVTDKALLDSSIAVDASTSTGTTGLQGIFDGMNSAKKTKKGSSPEKG</sequence>
<feature type="region of interest" description="Disordered" evidence="1">
    <location>
        <begin position="253"/>
        <end position="278"/>
    </location>
</feature>
<reference evidence="2 3" key="1">
    <citation type="journal article" date="2020" name="Nat. Food">
        <title>A phased Vanilla planifolia genome enables genetic improvement of flavour and production.</title>
        <authorList>
            <person name="Hasing T."/>
            <person name="Tang H."/>
            <person name="Brym M."/>
            <person name="Khazi F."/>
            <person name="Huang T."/>
            <person name="Chambers A.H."/>
        </authorList>
    </citation>
    <scope>NUCLEOTIDE SEQUENCE [LARGE SCALE GENOMIC DNA]</scope>
    <source>
        <tissue evidence="2">Leaf</tissue>
    </source>
</reference>
<dbReference type="OrthoDB" id="1262810at2759"/>
<gene>
    <name evidence="2" type="ORF">HPP92_003415</name>
</gene>
<dbReference type="AlphaFoldDB" id="A0A835RV41"/>
<evidence type="ECO:0000313" key="3">
    <source>
        <dbReference type="Proteomes" id="UP000636800"/>
    </source>
</evidence>
<dbReference type="Proteomes" id="UP000636800">
    <property type="component" value="Chromosome 1"/>
</dbReference>
<proteinExistence type="predicted"/>
<feature type="region of interest" description="Disordered" evidence="1">
    <location>
        <begin position="173"/>
        <end position="218"/>
    </location>
</feature>
<evidence type="ECO:0000313" key="2">
    <source>
        <dbReference type="EMBL" id="KAG0498724.1"/>
    </source>
</evidence>
<dbReference type="PANTHER" id="PTHR35117:SF1">
    <property type="entry name" value="MYOSIN-M HEAVY PROTEIN"/>
    <property type="match status" value="1"/>
</dbReference>
<dbReference type="EMBL" id="JADCNL010000001">
    <property type="protein sequence ID" value="KAG0498724.1"/>
    <property type="molecule type" value="Genomic_DNA"/>
</dbReference>
<keyword evidence="3" id="KW-1185">Reference proteome</keyword>
<comment type="caution">
    <text evidence="2">The sequence shown here is derived from an EMBL/GenBank/DDBJ whole genome shotgun (WGS) entry which is preliminary data.</text>
</comment>
<feature type="compositionally biased region" description="Polar residues" evidence="1">
    <location>
        <begin position="253"/>
        <end position="263"/>
    </location>
</feature>
<evidence type="ECO:0000256" key="1">
    <source>
        <dbReference type="SAM" id="MobiDB-lite"/>
    </source>
</evidence>
<name>A0A835RV41_VANPL</name>
<feature type="compositionally biased region" description="Polar residues" evidence="1">
    <location>
        <begin position="201"/>
        <end position="218"/>
    </location>
</feature>
<accession>A0A835RV41</accession>
<evidence type="ECO:0008006" key="4">
    <source>
        <dbReference type="Google" id="ProtNLM"/>
    </source>
</evidence>
<protein>
    <recommendedName>
        <fullName evidence="4">LisH domain-containing protein</fullName>
    </recommendedName>
</protein>